<comment type="similarity">
    <text evidence="7">Belongs to the glycosyltransferase 87 family.</text>
</comment>
<keyword evidence="5 8" id="KW-1133">Transmembrane helix</keyword>
<feature type="transmembrane region" description="Helical" evidence="8">
    <location>
        <begin position="365"/>
        <end position="385"/>
    </location>
</feature>
<feature type="transmembrane region" description="Helical" evidence="8">
    <location>
        <begin position="170"/>
        <end position="192"/>
    </location>
</feature>
<dbReference type="Proteomes" id="UP001183643">
    <property type="component" value="Unassembled WGS sequence"/>
</dbReference>
<evidence type="ECO:0000256" key="5">
    <source>
        <dbReference type="ARBA" id="ARBA00022989"/>
    </source>
</evidence>
<protein>
    <recommendedName>
        <fullName evidence="11">Alpha-1,2-mannosyltransferase</fullName>
    </recommendedName>
</protein>
<evidence type="ECO:0000313" key="9">
    <source>
        <dbReference type="EMBL" id="MDR7278667.1"/>
    </source>
</evidence>
<proteinExistence type="inferred from homology"/>
<dbReference type="Pfam" id="PF09594">
    <property type="entry name" value="GT87"/>
    <property type="match status" value="1"/>
</dbReference>
<keyword evidence="2" id="KW-1003">Cell membrane</keyword>
<evidence type="ECO:0000256" key="2">
    <source>
        <dbReference type="ARBA" id="ARBA00022475"/>
    </source>
</evidence>
<reference evidence="9" key="1">
    <citation type="submission" date="2023-07" db="EMBL/GenBank/DDBJ databases">
        <title>Sequencing the genomes of 1000 actinobacteria strains.</title>
        <authorList>
            <person name="Klenk H.-P."/>
        </authorList>
    </citation>
    <scope>NUCLEOTIDE SEQUENCE</scope>
    <source>
        <strain evidence="9">DSM 44707</strain>
    </source>
</reference>
<keyword evidence="10" id="KW-1185">Reference proteome</keyword>
<dbReference type="GO" id="GO:0016758">
    <property type="term" value="F:hexosyltransferase activity"/>
    <property type="evidence" value="ECO:0007669"/>
    <property type="project" value="InterPro"/>
</dbReference>
<evidence type="ECO:0000256" key="8">
    <source>
        <dbReference type="SAM" id="Phobius"/>
    </source>
</evidence>
<evidence type="ECO:0008006" key="11">
    <source>
        <dbReference type="Google" id="ProtNLM"/>
    </source>
</evidence>
<comment type="caution">
    <text evidence="9">The sequence shown here is derived from an EMBL/GenBank/DDBJ whole genome shotgun (WGS) entry which is preliminary data.</text>
</comment>
<feature type="transmembrane region" description="Helical" evidence="8">
    <location>
        <begin position="94"/>
        <end position="115"/>
    </location>
</feature>
<feature type="transmembrane region" description="Helical" evidence="8">
    <location>
        <begin position="199"/>
        <end position="219"/>
    </location>
</feature>
<gene>
    <name evidence="9" type="ORF">J2S41_005445</name>
</gene>
<dbReference type="RefSeq" id="WP_310371726.1">
    <property type="nucleotide sequence ID" value="NZ_JAVDYB010000001.1"/>
</dbReference>
<evidence type="ECO:0000256" key="7">
    <source>
        <dbReference type="ARBA" id="ARBA00024033"/>
    </source>
</evidence>
<keyword evidence="4 8" id="KW-0812">Transmembrane</keyword>
<dbReference type="AlphaFoldDB" id="A0AAE4CC06"/>
<accession>A0AAE4CC06</accession>
<comment type="subcellular location">
    <subcellularLocation>
        <location evidence="1">Cell membrane</location>
        <topology evidence="1">Multi-pass membrane protein</topology>
    </subcellularLocation>
</comment>
<name>A0AAE4CC06_9ACTN</name>
<keyword evidence="3" id="KW-0808">Transferase</keyword>
<feature type="transmembrane region" description="Helical" evidence="8">
    <location>
        <begin position="259"/>
        <end position="279"/>
    </location>
</feature>
<sequence>MEDRPARLTRFVPAAALWAAFVAAAVVSSVLVLHRPPDDRLSDLHIYYGAAEAVRAGDALYGYVAENGGPFTYPPFAAVLFLTLTWAPEPALRLVWLAGTAAVVAALGLVTARLVRPGSRLTGPLAPGIALTVLVTASAQSNLRFGQVSVFLVLMALADAAGLTPARHRGVLIGVAAAIKLTPLLFVLHLLASRQTLPAVRAIATFLGCGVLGALALPADSLTYWSGTVVRTSRIGDLASTGNQSINGVLLRADVPGHLLTPLWFALAAAVCAVALWRARRAWAAGEAGRAAVLVGCATVAASPVSWTHHQVWPALAAIMLLAAPGRRSHRIGGAVLLLTAVVSLGALCRAAGAYPGVQFLGDNARALATVAVCLAGLGLARAVAGGPPAVPHPRTATAPAGARR</sequence>
<keyword evidence="6 8" id="KW-0472">Membrane</keyword>
<evidence type="ECO:0000256" key="3">
    <source>
        <dbReference type="ARBA" id="ARBA00022679"/>
    </source>
</evidence>
<feature type="transmembrane region" description="Helical" evidence="8">
    <location>
        <begin position="332"/>
        <end position="353"/>
    </location>
</feature>
<evidence type="ECO:0000256" key="4">
    <source>
        <dbReference type="ARBA" id="ARBA00022692"/>
    </source>
</evidence>
<evidence type="ECO:0000256" key="1">
    <source>
        <dbReference type="ARBA" id="ARBA00004651"/>
    </source>
</evidence>
<dbReference type="InterPro" id="IPR018584">
    <property type="entry name" value="GT87"/>
</dbReference>
<dbReference type="GO" id="GO:0005886">
    <property type="term" value="C:plasma membrane"/>
    <property type="evidence" value="ECO:0007669"/>
    <property type="project" value="UniProtKB-SubCell"/>
</dbReference>
<feature type="transmembrane region" description="Helical" evidence="8">
    <location>
        <begin position="12"/>
        <end position="33"/>
    </location>
</feature>
<evidence type="ECO:0000313" key="10">
    <source>
        <dbReference type="Proteomes" id="UP001183643"/>
    </source>
</evidence>
<feature type="transmembrane region" description="Helical" evidence="8">
    <location>
        <begin position="71"/>
        <end position="87"/>
    </location>
</feature>
<organism evidence="9 10">
    <name type="scientific">Catenuloplanes atrovinosus</name>
    <dbReference type="NCBI Taxonomy" id="137266"/>
    <lineage>
        <taxon>Bacteria</taxon>
        <taxon>Bacillati</taxon>
        <taxon>Actinomycetota</taxon>
        <taxon>Actinomycetes</taxon>
        <taxon>Micromonosporales</taxon>
        <taxon>Micromonosporaceae</taxon>
        <taxon>Catenuloplanes</taxon>
    </lineage>
</organism>
<dbReference type="EMBL" id="JAVDYB010000001">
    <property type="protein sequence ID" value="MDR7278667.1"/>
    <property type="molecule type" value="Genomic_DNA"/>
</dbReference>
<evidence type="ECO:0000256" key="6">
    <source>
        <dbReference type="ARBA" id="ARBA00023136"/>
    </source>
</evidence>